<name>A0A5N0ENN5_9NOCA</name>
<dbReference type="RefSeq" id="WP_150400349.1">
    <property type="nucleotide sequence ID" value="NZ_VXLC01000001.1"/>
</dbReference>
<proteinExistence type="inferred from homology"/>
<dbReference type="InterPro" id="IPR023393">
    <property type="entry name" value="START-like_dom_sf"/>
</dbReference>
<evidence type="ECO:0000313" key="4">
    <source>
        <dbReference type="Proteomes" id="UP000323876"/>
    </source>
</evidence>
<dbReference type="OrthoDB" id="287565at2"/>
<feature type="domain" description="Activator of Hsp90 ATPase homologue 1/2-like C-terminal" evidence="2">
    <location>
        <begin position="15"/>
        <end position="150"/>
    </location>
</feature>
<keyword evidence="4" id="KW-1185">Reference proteome</keyword>
<accession>A0A5N0ENN5</accession>
<protein>
    <submittedName>
        <fullName evidence="3">SRPBCC domain-containing protein</fullName>
    </submittedName>
</protein>
<evidence type="ECO:0000259" key="2">
    <source>
        <dbReference type="Pfam" id="PF08327"/>
    </source>
</evidence>
<dbReference type="Gene3D" id="3.30.530.20">
    <property type="match status" value="1"/>
</dbReference>
<evidence type="ECO:0000256" key="1">
    <source>
        <dbReference type="ARBA" id="ARBA00006817"/>
    </source>
</evidence>
<dbReference type="AlphaFoldDB" id="A0A5N0ENN5"/>
<dbReference type="SUPFAM" id="SSF55961">
    <property type="entry name" value="Bet v1-like"/>
    <property type="match status" value="1"/>
</dbReference>
<dbReference type="Pfam" id="PF08327">
    <property type="entry name" value="AHSA1"/>
    <property type="match status" value="1"/>
</dbReference>
<comment type="similarity">
    <text evidence="1">Belongs to the AHA1 family.</text>
</comment>
<comment type="caution">
    <text evidence="3">The sequence shown here is derived from an EMBL/GenBank/DDBJ whole genome shotgun (WGS) entry which is preliminary data.</text>
</comment>
<dbReference type="CDD" id="cd07814">
    <property type="entry name" value="SRPBCC_CalC_Aha1-like"/>
    <property type="match status" value="1"/>
</dbReference>
<sequence length="163" mass="18356">MSNDDHLTATTTVDHTPDEVFAAITNVRDWWSENLIGATAALHDEFVFTDDCKYAGETVQEKEGIRFARFRLTEVVPGQRMVWHVVDSFMTFIDDQHEWTGTDVVFDLAATPEGTTVRFTHQGLTAAKSECFEACSRGWTFYIETSLPQLITTGTGQPIPKYV</sequence>
<organism evidence="3 4">
    <name type="scientific">Nocardia colli</name>
    <dbReference type="NCBI Taxonomy" id="2545717"/>
    <lineage>
        <taxon>Bacteria</taxon>
        <taxon>Bacillati</taxon>
        <taxon>Actinomycetota</taxon>
        <taxon>Actinomycetes</taxon>
        <taxon>Mycobacteriales</taxon>
        <taxon>Nocardiaceae</taxon>
        <taxon>Nocardia</taxon>
    </lineage>
</organism>
<dbReference type="Proteomes" id="UP000323876">
    <property type="component" value="Unassembled WGS sequence"/>
</dbReference>
<dbReference type="EMBL" id="VXLC01000001">
    <property type="protein sequence ID" value="KAA8890439.1"/>
    <property type="molecule type" value="Genomic_DNA"/>
</dbReference>
<gene>
    <name evidence="3" type="ORF">F3087_03905</name>
</gene>
<evidence type="ECO:0000313" key="3">
    <source>
        <dbReference type="EMBL" id="KAA8890439.1"/>
    </source>
</evidence>
<reference evidence="3 4" key="1">
    <citation type="submission" date="2019-09" db="EMBL/GenBank/DDBJ databases">
        <authorList>
            <person name="Wang X."/>
        </authorList>
    </citation>
    <scope>NUCLEOTIDE SEQUENCE [LARGE SCALE GENOMIC DNA]</scope>
    <source>
        <strain evidence="3 4">CICC 11023</strain>
    </source>
</reference>
<dbReference type="InterPro" id="IPR013538">
    <property type="entry name" value="ASHA1/2-like_C"/>
</dbReference>